<dbReference type="GO" id="GO:0006914">
    <property type="term" value="P:autophagy"/>
    <property type="evidence" value="ECO:0007669"/>
    <property type="project" value="TreeGrafter"/>
</dbReference>
<dbReference type="EMBL" id="JABSTV010001255">
    <property type="protein sequence ID" value="KAH7936185.1"/>
    <property type="molecule type" value="Genomic_DNA"/>
</dbReference>
<reference evidence="1" key="2">
    <citation type="submission" date="2021-09" db="EMBL/GenBank/DDBJ databases">
        <authorList>
            <person name="Jia N."/>
            <person name="Wang J."/>
            <person name="Shi W."/>
            <person name="Du L."/>
            <person name="Sun Y."/>
            <person name="Zhan W."/>
            <person name="Jiang J."/>
            <person name="Wang Q."/>
            <person name="Zhang B."/>
            <person name="Ji P."/>
            <person name="Sakyi L.B."/>
            <person name="Cui X."/>
            <person name="Yuan T."/>
            <person name="Jiang B."/>
            <person name="Yang W."/>
            <person name="Lam T.T.-Y."/>
            <person name="Chang Q."/>
            <person name="Ding S."/>
            <person name="Wang X."/>
            <person name="Zhu J."/>
            <person name="Ruan X."/>
            <person name="Zhao L."/>
            <person name="Wei J."/>
            <person name="Que T."/>
            <person name="Du C."/>
            <person name="Cheng J."/>
            <person name="Dai P."/>
            <person name="Han X."/>
            <person name="Huang E."/>
            <person name="Gao Y."/>
            <person name="Liu J."/>
            <person name="Shao H."/>
            <person name="Ye R."/>
            <person name="Li L."/>
            <person name="Wei W."/>
            <person name="Wang X."/>
            <person name="Wang C."/>
            <person name="Huo Q."/>
            <person name="Li W."/>
            <person name="Guo W."/>
            <person name="Chen H."/>
            <person name="Chen S."/>
            <person name="Zhou L."/>
            <person name="Zhou L."/>
            <person name="Ni X."/>
            <person name="Tian J."/>
            <person name="Zhou Y."/>
            <person name="Sheng Y."/>
            <person name="Liu T."/>
            <person name="Pan Y."/>
            <person name="Xia L."/>
            <person name="Li J."/>
            <person name="Zhao F."/>
            <person name="Cao W."/>
        </authorList>
    </citation>
    <scope>NUCLEOTIDE SEQUENCE</scope>
    <source>
        <strain evidence="1">Rsan-2018</strain>
        <tissue evidence="1">Larvae</tissue>
    </source>
</reference>
<evidence type="ECO:0000313" key="1">
    <source>
        <dbReference type="EMBL" id="KAH7936185.1"/>
    </source>
</evidence>
<dbReference type="PANTHER" id="PTHR31855:SF2">
    <property type="entry name" value="GUANINE NUCLEOTIDE EXCHANGE FACTOR C9ORF72"/>
    <property type="match status" value="1"/>
</dbReference>
<comment type="caution">
    <text evidence="1">The sequence shown here is derived from an EMBL/GenBank/DDBJ whole genome shotgun (WGS) entry which is preliminary data.</text>
</comment>
<dbReference type="GO" id="GO:0006897">
    <property type="term" value="P:endocytosis"/>
    <property type="evidence" value="ECO:0007669"/>
    <property type="project" value="TreeGrafter"/>
</dbReference>
<protein>
    <submittedName>
        <fullName evidence="1">Uncharacterized protein</fullName>
    </submittedName>
</protein>
<dbReference type="Pfam" id="PF15019">
    <property type="entry name" value="C9orf72-like"/>
    <property type="match status" value="1"/>
</dbReference>
<dbReference type="VEuPathDB" id="VectorBase:RSAN_052992"/>
<dbReference type="PANTHER" id="PTHR31855">
    <property type="entry name" value="GUANINE NUCLEOTIDE EXCHANGE C9ORF72"/>
    <property type="match status" value="1"/>
</dbReference>
<dbReference type="Proteomes" id="UP000821837">
    <property type="component" value="Unassembled WGS sequence"/>
</dbReference>
<dbReference type="InterPro" id="IPR027819">
    <property type="entry name" value="C9orf72"/>
</dbReference>
<dbReference type="GO" id="GO:0005776">
    <property type="term" value="C:autophagosome"/>
    <property type="evidence" value="ECO:0007669"/>
    <property type="project" value="TreeGrafter"/>
</dbReference>
<sequence length="462" mass="50469">MLMLLPGRHDEQAVTDQPRQILQRVYGTSAASGASATSGVCGRMTSECGVLGVYLSSWDHVMGPQLVFRWRMQCPGAVAGVGIPEPAECGPHFLKCHQFLENPEGFLARGEAPQQASRREEEYDVHAASVLQLLHGGLERRGTRSCLLLLPDKRAALHAVTFDLSAGAPVCLAALFPMKALADLWLLLPLTDLTLARVALVCQTPGRELMKSLSSATSLLHRYFQLASSLLSTRTLDRRASVNALSRADRLPEELIRRALQSHLQTRRCSIVIGDSVAQVEPALNALRGLLDHEELFCSLWGDTLEPCYLPGLQLQGLVRGSTGSPLSARELIWSPHPSTVVDMAQGRVWQCPLHVGYQGPLTRKLKAARTPSAESHVSQFVQQLGRAPTTAAAEQLLQAFQRHLRVKAAALIQCASRSRRALSAKYLQSVLAVPYLSDFLVILAEAEKLRPGLSRYVLPPT</sequence>
<proteinExistence type="predicted"/>
<gene>
    <name evidence="1" type="ORF">HPB52_019850</name>
</gene>
<evidence type="ECO:0000313" key="2">
    <source>
        <dbReference type="Proteomes" id="UP000821837"/>
    </source>
</evidence>
<dbReference type="AlphaFoldDB" id="A0A9D4PC82"/>
<accession>A0A9D4PC82</accession>
<name>A0A9D4PC82_RHISA</name>
<organism evidence="1 2">
    <name type="scientific">Rhipicephalus sanguineus</name>
    <name type="common">Brown dog tick</name>
    <name type="synonym">Ixodes sanguineus</name>
    <dbReference type="NCBI Taxonomy" id="34632"/>
    <lineage>
        <taxon>Eukaryota</taxon>
        <taxon>Metazoa</taxon>
        <taxon>Ecdysozoa</taxon>
        <taxon>Arthropoda</taxon>
        <taxon>Chelicerata</taxon>
        <taxon>Arachnida</taxon>
        <taxon>Acari</taxon>
        <taxon>Parasitiformes</taxon>
        <taxon>Ixodida</taxon>
        <taxon>Ixodoidea</taxon>
        <taxon>Ixodidae</taxon>
        <taxon>Rhipicephalinae</taxon>
        <taxon>Rhipicephalus</taxon>
        <taxon>Rhipicephalus</taxon>
    </lineage>
</organism>
<keyword evidence="2" id="KW-1185">Reference proteome</keyword>
<reference evidence="1" key="1">
    <citation type="journal article" date="2020" name="Cell">
        <title>Large-Scale Comparative Analyses of Tick Genomes Elucidate Their Genetic Diversity and Vector Capacities.</title>
        <authorList>
            <consortium name="Tick Genome and Microbiome Consortium (TIGMIC)"/>
            <person name="Jia N."/>
            <person name="Wang J."/>
            <person name="Shi W."/>
            <person name="Du L."/>
            <person name="Sun Y."/>
            <person name="Zhan W."/>
            <person name="Jiang J.F."/>
            <person name="Wang Q."/>
            <person name="Zhang B."/>
            <person name="Ji P."/>
            <person name="Bell-Sakyi L."/>
            <person name="Cui X.M."/>
            <person name="Yuan T.T."/>
            <person name="Jiang B.G."/>
            <person name="Yang W.F."/>
            <person name="Lam T.T."/>
            <person name="Chang Q.C."/>
            <person name="Ding S.J."/>
            <person name="Wang X.J."/>
            <person name="Zhu J.G."/>
            <person name="Ruan X.D."/>
            <person name="Zhao L."/>
            <person name="Wei J.T."/>
            <person name="Ye R.Z."/>
            <person name="Que T.C."/>
            <person name="Du C.H."/>
            <person name="Zhou Y.H."/>
            <person name="Cheng J.X."/>
            <person name="Dai P.F."/>
            <person name="Guo W.B."/>
            <person name="Han X.H."/>
            <person name="Huang E.J."/>
            <person name="Li L.F."/>
            <person name="Wei W."/>
            <person name="Gao Y.C."/>
            <person name="Liu J.Z."/>
            <person name="Shao H.Z."/>
            <person name="Wang X."/>
            <person name="Wang C.C."/>
            <person name="Yang T.C."/>
            <person name="Huo Q.B."/>
            <person name="Li W."/>
            <person name="Chen H.Y."/>
            <person name="Chen S.E."/>
            <person name="Zhou L.G."/>
            <person name="Ni X.B."/>
            <person name="Tian J.H."/>
            <person name="Sheng Y."/>
            <person name="Liu T."/>
            <person name="Pan Y.S."/>
            <person name="Xia L.Y."/>
            <person name="Li J."/>
            <person name="Zhao F."/>
            <person name="Cao W.C."/>
        </authorList>
    </citation>
    <scope>NUCLEOTIDE SEQUENCE</scope>
    <source>
        <strain evidence="1">Rsan-2018</strain>
    </source>
</reference>
<dbReference type="GO" id="GO:0005768">
    <property type="term" value="C:endosome"/>
    <property type="evidence" value="ECO:0007669"/>
    <property type="project" value="TreeGrafter"/>
</dbReference>
<dbReference type="GO" id="GO:0005085">
    <property type="term" value="F:guanyl-nucleotide exchange factor activity"/>
    <property type="evidence" value="ECO:0007669"/>
    <property type="project" value="InterPro"/>
</dbReference>
<dbReference type="PROSITE" id="PS51835">
    <property type="entry name" value="DENN_C9ORF72"/>
    <property type="match status" value="1"/>
</dbReference>